<keyword evidence="1" id="KW-0732">Signal</keyword>
<reference evidence="4" key="1">
    <citation type="submission" date="2016-10" db="EMBL/GenBank/DDBJ databases">
        <authorList>
            <person name="Varghese N."/>
            <person name="Submissions S."/>
        </authorList>
    </citation>
    <scope>NUCLEOTIDE SEQUENCE [LARGE SCALE GENOMIC DNA]</scope>
    <source>
        <strain evidence="4">DSM 15718</strain>
    </source>
</reference>
<dbReference type="EMBL" id="FNMV01000011">
    <property type="protein sequence ID" value="SDX49926.1"/>
    <property type="molecule type" value="Genomic_DNA"/>
</dbReference>
<gene>
    <name evidence="3" type="ORF">SAMN05444338_11125</name>
</gene>
<accession>A0A1H3C744</accession>
<dbReference type="Pfam" id="PF04264">
    <property type="entry name" value="YceI"/>
    <property type="match status" value="1"/>
</dbReference>
<evidence type="ECO:0000259" key="2">
    <source>
        <dbReference type="Pfam" id="PF04264"/>
    </source>
</evidence>
<dbReference type="RefSeq" id="WP_091433532.1">
    <property type="nucleotide sequence ID" value="NZ_FNMV01000011.1"/>
</dbReference>
<feature type="chain" id="PRO_5011501795" evidence="1">
    <location>
        <begin position="19"/>
        <end position="179"/>
    </location>
</feature>
<organism evidence="3 4">
    <name type="scientific">Flavobacterium degerlachei</name>
    <dbReference type="NCBI Taxonomy" id="229203"/>
    <lineage>
        <taxon>Bacteria</taxon>
        <taxon>Pseudomonadati</taxon>
        <taxon>Bacteroidota</taxon>
        <taxon>Flavobacteriia</taxon>
        <taxon>Flavobacteriales</taxon>
        <taxon>Flavobacteriaceae</taxon>
        <taxon>Flavobacterium</taxon>
    </lineage>
</organism>
<keyword evidence="4" id="KW-1185">Reference proteome</keyword>
<evidence type="ECO:0000313" key="3">
    <source>
        <dbReference type="EMBL" id="SDX49926.1"/>
    </source>
</evidence>
<dbReference type="InterPro" id="IPR036761">
    <property type="entry name" value="TTHA0802/YceI-like_sf"/>
</dbReference>
<dbReference type="STRING" id="229203.SAMN05444338_11125"/>
<dbReference type="Gene3D" id="2.40.128.110">
    <property type="entry name" value="Lipid/polyisoprenoid-binding, YceI-like"/>
    <property type="match status" value="1"/>
</dbReference>
<feature type="domain" description="Lipid/polyisoprenoid-binding YceI-like" evidence="2">
    <location>
        <begin position="54"/>
        <end position="174"/>
    </location>
</feature>
<dbReference type="Proteomes" id="UP000198569">
    <property type="component" value="Unassembled WGS sequence"/>
</dbReference>
<protein>
    <submittedName>
        <fullName evidence="3">YceI-like domain-containing protein</fullName>
    </submittedName>
</protein>
<evidence type="ECO:0000313" key="4">
    <source>
        <dbReference type="Proteomes" id="UP000198569"/>
    </source>
</evidence>
<dbReference type="AlphaFoldDB" id="A0A1H3C744"/>
<evidence type="ECO:0000256" key="1">
    <source>
        <dbReference type="SAM" id="SignalP"/>
    </source>
</evidence>
<proteinExistence type="predicted"/>
<feature type="signal peptide" evidence="1">
    <location>
        <begin position="1"/>
        <end position="18"/>
    </location>
</feature>
<dbReference type="OrthoDB" id="116832at2"/>
<name>A0A1H3C744_9FLAO</name>
<sequence length="179" mass="20529">MKKILLLFLLILSSAIDAQEKMMTTDGVIVFEASIPFFEAVEAKNEAVNCILKTKKGAITFVTYIKSFRFKRALMEEHFNENYLESNRYPKATFKGIIEKFDLKDLGAVSKEYYIKGRMTIHGKSKNIRVIAKIKKVNKGIELKSIFSLNTDDFDIEIPFIVRSKISKKVLVSVYSNLQ</sequence>
<dbReference type="SUPFAM" id="SSF101874">
    <property type="entry name" value="YceI-like"/>
    <property type="match status" value="1"/>
</dbReference>
<dbReference type="InterPro" id="IPR007372">
    <property type="entry name" value="Lipid/polyisoprenoid-bd_YceI"/>
</dbReference>